<name>A0A4Y6V706_9PROT</name>
<proteinExistence type="predicted"/>
<dbReference type="EMBL" id="CP032485">
    <property type="protein sequence ID" value="QDH24450.1"/>
    <property type="molecule type" value="Genomic_DNA"/>
</dbReference>
<keyword evidence="2" id="KW-1185">Reference proteome</keyword>
<dbReference type="AlphaFoldDB" id="A0A4Y6V706"/>
<dbReference type="OrthoDB" id="7273738at2"/>
<gene>
    <name evidence="1" type="ORF">D5366_03450</name>
</gene>
<evidence type="ECO:0000313" key="2">
    <source>
        <dbReference type="Proteomes" id="UP000317214"/>
    </source>
</evidence>
<accession>A0A4Y6V706</accession>
<evidence type="ECO:0000313" key="1">
    <source>
        <dbReference type="EMBL" id="QDH24450.1"/>
    </source>
</evidence>
<dbReference type="KEGG" id="ntn:D5366_03450"/>
<protein>
    <submittedName>
        <fullName evidence="1">Uncharacterized protein</fullName>
    </submittedName>
</protein>
<sequence>MIINELKLEDGRILALKELDPADMLDLIEAAGAAANGPSAGAWLGYAEMICSVTAIDNVPVQMPVTKDEIRDLARRIGKAGLISLQLAFDEDVNKSDLVGTAKN</sequence>
<organism evidence="1 2">
    <name type="scientific">Neokomagataea tanensis</name>
    <dbReference type="NCBI Taxonomy" id="661191"/>
    <lineage>
        <taxon>Bacteria</taxon>
        <taxon>Pseudomonadati</taxon>
        <taxon>Pseudomonadota</taxon>
        <taxon>Alphaproteobacteria</taxon>
        <taxon>Acetobacterales</taxon>
        <taxon>Acetobacteraceae</taxon>
        <taxon>Neokomagataea</taxon>
    </lineage>
</organism>
<reference evidence="1 2" key="1">
    <citation type="submission" date="2018-09" db="EMBL/GenBank/DDBJ databases">
        <title>The complete genome sequence of Neokomagataea tanensis NBRC 106556(T).</title>
        <authorList>
            <person name="Chua K.-O."/>
            <person name="See-Too W.-S."/>
            <person name="Hong K.-W."/>
            <person name="Yin W.-F."/>
            <person name="Chan K.-G."/>
        </authorList>
    </citation>
    <scope>NUCLEOTIDE SEQUENCE [LARGE SCALE GENOMIC DNA]</scope>
    <source>
        <strain evidence="2">AH13 \ NBRC 106556</strain>
    </source>
</reference>
<dbReference type="Proteomes" id="UP000317214">
    <property type="component" value="Chromosome"/>
</dbReference>
<dbReference type="RefSeq" id="WP_141492295.1">
    <property type="nucleotide sequence ID" value="NZ_CP032485.1"/>
</dbReference>